<evidence type="ECO:0000256" key="4">
    <source>
        <dbReference type="ARBA" id="ARBA00022475"/>
    </source>
</evidence>
<reference evidence="10" key="1">
    <citation type="journal article" date="2019" name="Int. J. Syst. Evol. Microbiol.">
        <title>The Global Catalogue of Microorganisms (GCM) 10K type strain sequencing project: providing services to taxonomists for standard genome sequencing and annotation.</title>
        <authorList>
            <consortium name="The Broad Institute Genomics Platform"/>
            <consortium name="The Broad Institute Genome Sequencing Center for Infectious Disease"/>
            <person name="Wu L."/>
            <person name="Ma J."/>
        </authorList>
    </citation>
    <scope>NUCLEOTIDE SEQUENCE [LARGE SCALE GENOMIC DNA]</scope>
    <source>
        <strain evidence="10">JCM 1407</strain>
    </source>
</reference>
<dbReference type="InterPro" id="IPR050388">
    <property type="entry name" value="ABC_Ni/Peptide_Import"/>
</dbReference>
<keyword evidence="10" id="KW-1185">Reference proteome</keyword>
<dbReference type="RefSeq" id="WP_425544678.1">
    <property type="nucleotide sequence ID" value="NZ_BAAACG010000001.1"/>
</dbReference>
<dbReference type="SUPFAM" id="SSF52540">
    <property type="entry name" value="P-loop containing nucleoside triphosphate hydrolases"/>
    <property type="match status" value="1"/>
</dbReference>
<dbReference type="EMBL" id="BAAACG010000001">
    <property type="protein sequence ID" value="GAA0733015.1"/>
    <property type="molecule type" value="Genomic_DNA"/>
</dbReference>
<dbReference type="PROSITE" id="PS50893">
    <property type="entry name" value="ABC_TRANSPORTER_2"/>
    <property type="match status" value="1"/>
</dbReference>
<accession>A0ABP3UIS3</accession>
<keyword evidence="7" id="KW-0472">Membrane</keyword>
<gene>
    <name evidence="9" type="ORF">GCM10008906_03380</name>
</gene>
<dbReference type="GO" id="GO:0005524">
    <property type="term" value="F:ATP binding"/>
    <property type="evidence" value="ECO:0007669"/>
    <property type="project" value="UniProtKB-KW"/>
</dbReference>
<name>A0ABP3UIS3_9CLOT</name>
<comment type="caution">
    <text evidence="9">The sequence shown here is derived from an EMBL/GenBank/DDBJ whole genome shotgun (WGS) entry which is preliminary data.</text>
</comment>
<evidence type="ECO:0000313" key="9">
    <source>
        <dbReference type="EMBL" id="GAA0733015.1"/>
    </source>
</evidence>
<dbReference type="PANTHER" id="PTHR43297">
    <property type="entry name" value="OLIGOPEPTIDE TRANSPORT ATP-BINDING PROTEIN APPD"/>
    <property type="match status" value="1"/>
</dbReference>
<evidence type="ECO:0000256" key="2">
    <source>
        <dbReference type="ARBA" id="ARBA00005417"/>
    </source>
</evidence>
<dbReference type="InterPro" id="IPR003593">
    <property type="entry name" value="AAA+_ATPase"/>
</dbReference>
<comment type="subcellular location">
    <subcellularLocation>
        <location evidence="1">Cell membrane</location>
        <topology evidence="1">Peripheral membrane protein</topology>
    </subcellularLocation>
</comment>
<dbReference type="Proteomes" id="UP001501510">
    <property type="component" value="Unassembled WGS sequence"/>
</dbReference>
<dbReference type="Gene3D" id="3.40.50.300">
    <property type="entry name" value="P-loop containing nucleotide triphosphate hydrolases"/>
    <property type="match status" value="1"/>
</dbReference>
<dbReference type="CDD" id="cd03257">
    <property type="entry name" value="ABC_NikE_OppD_transporters"/>
    <property type="match status" value="1"/>
</dbReference>
<evidence type="ECO:0000256" key="7">
    <source>
        <dbReference type="ARBA" id="ARBA00023136"/>
    </source>
</evidence>
<keyword evidence="3" id="KW-0813">Transport</keyword>
<evidence type="ECO:0000256" key="1">
    <source>
        <dbReference type="ARBA" id="ARBA00004202"/>
    </source>
</evidence>
<evidence type="ECO:0000313" key="10">
    <source>
        <dbReference type="Proteomes" id="UP001501510"/>
    </source>
</evidence>
<sequence length="322" mass="36203">MSILEVKNLKTSFEINNEKVLAVNDVSFQLKSGEVLGIIGESGSGKSVTALSIMNLLPKYKGKIESGSIIFNNKDITKLNDKEMCKIRGKDISIIFQEPMTALNPILTIEKQIGEILITHNICSKKNIYNKIKDVLLSLKIPNPKEFMKKYPFQISGGMLQRVVIAIAIICNPKIIIADEPTTALDVTTQAEILNLLKKIIKDIDTSIILISHDLGVIAEMATKVLVMYRGKIVESCPVLEFFDNPKHPYSKGLINSRPNNFNTNNRFNSIKGMVPNISKKINGCDFYNRCDEKKDICLKEFPPNTNIKSNHNLKCWLYKTI</sequence>
<dbReference type="InterPro" id="IPR003439">
    <property type="entry name" value="ABC_transporter-like_ATP-bd"/>
</dbReference>
<keyword evidence="6 9" id="KW-0067">ATP-binding</keyword>
<dbReference type="InterPro" id="IPR017871">
    <property type="entry name" value="ABC_transporter-like_CS"/>
</dbReference>
<evidence type="ECO:0000256" key="6">
    <source>
        <dbReference type="ARBA" id="ARBA00022840"/>
    </source>
</evidence>
<comment type="similarity">
    <text evidence="2">Belongs to the ABC transporter superfamily.</text>
</comment>
<keyword evidence="5" id="KW-0547">Nucleotide-binding</keyword>
<dbReference type="PROSITE" id="PS00211">
    <property type="entry name" value="ABC_TRANSPORTER_1"/>
    <property type="match status" value="1"/>
</dbReference>
<evidence type="ECO:0000259" key="8">
    <source>
        <dbReference type="PROSITE" id="PS50893"/>
    </source>
</evidence>
<evidence type="ECO:0000256" key="5">
    <source>
        <dbReference type="ARBA" id="ARBA00022741"/>
    </source>
</evidence>
<protein>
    <submittedName>
        <fullName evidence="9">ABC transporter ATP-binding protein</fullName>
    </submittedName>
</protein>
<dbReference type="Pfam" id="PF00005">
    <property type="entry name" value="ABC_tran"/>
    <property type="match status" value="1"/>
</dbReference>
<proteinExistence type="inferred from homology"/>
<keyword evidence="4" id="KW-1003">Cell membrane</keyword>
<dbReference type="NCBIfam" id="TIGR01727">
    <property type="entry name" value="oligo_HPY"/>
    <property type="match status" value="1"/>
</dbReference>
<dbReference type="InterPro" id="IPR013563">
    <property type="entry name" value="Oligopep_ABC_C"/>
</dbReference>
<evidence type="ECO:0000256" key="3">
    <source>
        <dbReference type="ARBA" id="ARBA00022448"/>
    </source>
</evidence>
<dbReference type="InterPro" id="IPR027417">
    <property type="entry name" value="P-loop_NTPase"/>
</dbReference>
<feature type="domain" description="ABC transporter" evidence="8">
    <location>
        <begin position="4"/>
        <end position="255"/>
    </location>
</feature>
<dbReference type="SMART" id="SM00382">
    <property type="entry name" value="AAA"/>
    <property type="match status" value="1"/>
</dbReference>
<organism evidence="9 10">
    <name type="scientific">Clostridium oceanicum</name>
    <dbReference type="NCBI Taxonomy" id="1543"/>
    <lineage>
        <taxon>Bacteria</taxon>
        <taxon>Bacillati</taxon>
        <taxon>Bacillota</taxon>
        <taxon>Clostridia</taxon>
        <taxon>Eubacteriales</taxon>
        <taxon>Clostridiaceae</taxon>
        <taxon>Clostridium</taxon>
    </lineage>
</organism>
<dbReference type="PANTHER" id="PTHR43297:SF2">
    <property type="entry name" value="DIPEPTIDE TRANSPORT ATP-BINDING PROTEIN DPPD"/>
    <property type="match status" value="1"/>
</dbReference>
<dbReference type="Pfam" id="PF08352">
    <property type="entry name" value="oligo_HPY"/>
    <property type="match status" value="1"/>
</dbReference>